<name>F2S6I9_TRIT1</name>
<keyword evidence="2" id="KW-1185">Reference proteome</keyword>
<evidence type="ECO:0000313" key="2">
    <source>
        <dbReference type="Proteomes" id="UP000009172"/>
    </source>
</evidence>
<gene>
    <name evidence="1" type="ORF">TESG_06625</name>
</gene>
<reference evidence="2" key="1">
    <citation type="journal article" date="2012" name="MBio">
        <title>Comparative genome analysis of Trichophyton rubrum and related dermatophytes reveals candidate genes involved in infection.</title>
        <authorList>
            <person name="Martinez D.A."/>
            <person name="Oliver B.G."/>
            <person name="Graeser Y."/>
            <person name="Goldberg J.M."/>
            <person name="Li W."/>
            <person name="Martinez-Rossi N.M."/>
            <person name="Monod M."/>
            <person name="Shelest E."/>
            <person name="Barton R.C."/>
            <person name="Birch E."/>
            <person name="Brakhage A.A."/>
            <person name="Chen Z."/>
            <person name="Gurr S.J."/>
            <person name="Heiman D."/>
            <person name="Heitman J."/>
            <person name="Kosti I."/>
            <person name="Rossi A."/>
            <person name="Saif S."/>
            <person name="Samalova M."/>
            <person name="Saunders C.W."/>
            <person name="Shea T."/>
            <person name="Summerbell R.C."/>
            <person name="Xu J."/>
            <person name="Young S."/>
            <person name="Zeng Q."/>
            <person name="Birren B.W."/>
            <person name="Cuomo C.A."/>
            <person name="White T.C."/>
        </authorList>
    </citation>
    <scope>NUCLEOTIDE SEQUENCE [LARGE SCALE GENOMIC DNA]</scope>
    <source>
        <strain evidence="2">CBS 112818</strain>
    </source>
</reference>
<dbReference type="Proteomes" id="UP000009172">
    <property type="component" value="Unassembled WGS sequence"/>
</dbReference>
<protein>
    <submittedName>
        <fullName evidence="1">Uncharacterized protein</fullName>
    </submittedName>
</protein>
<organism evidence="1 2">
    <name type="scientific">Trichophyton tonsurans (strain CBS 112818)</name>
    <name type="common">Scalp ringworm fungus</name>
    <dbReference type="NCBI Taxonomy" id="647933"/>
    <lineage>
        <taxon>Eukaryota</taxon>
        <taxon>Fungi</taxon>
        <taxon>Dikarya</taxon>
        <taxon>Ascomycota</taxon>
        <taxon>Pezizomycotina</taxon>
        <taxon>Eurotiomycetes</taxon>
        <taxon>Eurotiomycetidae</taxon>
        <taxon>Onygenales</taxon>
        <taxon>Arthrodermataceae</taxon>
        <taxon>Trichophyton</taxon>
    </lineage>
</organism>
<dbReference type="AlphaFoldDB" id="F2S6I9"/>
<dbReference type="EMBL" id="GG698519">
    <property type="protein sequence ID" value="EGD99188.1"/>
    <property type="molecule type" value="Genomic_DNA"/>
</dbReference>
<dbReference type="HOGENOM" id="CLU_1564021_0_0_1"/>
<sequence length="171" mass="18667">MPNTNHDKASRTTNIWDMQTRIPTGCLSVDSAAFCWIKGVSVTMRWAPQAGWLDASQGTEYTIQGCHCLAAGPKHGEVACRSHRSDVCDLEAGSREAGNACCHRWRAQAHSRSSQGVMRLTIGPVCNSNQDSIDRKLREAAAGHAVRFRGHHARFPLLRNEGTTGCLSHDG</sequence>
<accession>F2S6I9</accession>
<evidence type="ECO:0000313" key="1">
    <source>
        <dbReference type="EMBL" id="EGD99188.1"/>
    </source>
</evidence>
<proteinExistence type="predicted"/>